<evidence type="ECO:0000313" key="1">
    <source>
        <dbReference type="EMBL" id="AYV81871.1"/>
    </source>
</evidence>
<dbReference type="EMBL" id="MK072313">
    <property type="protein sequence ID" value="AYV81871.1"/>
    <property type="molecule type" value="Genomic_DNA"/>
</dbReference>
<protein>
    <submittedName>
        <fullName evidence="1">Uncharacterized protein</fullName>
    </submittedName>
</protein>
<sequence>MVKFQSHLNELDNIKEAIEKYKTGNESQAYWAKEYGISLSIFRYYYNKKDVKDITRRKEKSTSDEHIVHEPKLKPLTRKGSKHDDFINGDPILKKAIRERYGHETIDVDSPKDGVSMKLVKEIKRASSLDTRHFEKLEPLENKKTTRKSNIDFLKYCDPDGRIKRK</sequence>
<name>A0A3G5A6K8_9VIRU</name>
<accession>A0A3G5A6K8</accession>
<gene>
    <name evidence="1" type="ORF">Harvfovirus71_6</name>
</gene>
<organism evidence="1">
    <name type="scientific">Harvfovirus sp</name>
    <dbReference type="NCBI Taxonomy" id="2487768"/>
    <lineage>
        <taxon>Viruses</taxon>
        <taxon>Varidnaviria</taxon>
        <taxon>Bamfordvirae</taxon>
        <taxon>Nucleocytoviricota</taxon>
        <taxon>Megaviricetes</taxon>
        <taxon>Imitervirales</taxon>
        <taxon>Mimiviridae</taxon>
        <taxon>Klosneuvirinae</taxon>
    </lineage>
</organism>
<proteinExistence type="predicted"/>
<reference evidence="1" key="1">
    <citation type="submission" date="2018-10" db="EMBL/GenBank/DDBJ databases">
        <title>Hidden diversity of soil giant viruses.</title>
        <authorList>
            <person name="Schulz F."/>
            <person name="Alteio L."/>
            <person name="Goudeau D."/>
            <person name="Ryan E.M."/>
            <person name="Malmstrom R.R."/>
            <person name="Blanchard J."/>
            <person name="Woyke T."/>
        </authorList>
    </citation>
    <scope>NUCLEOTIDE SEQUENCE</scope>
    <source>
        <strain evidence="1">HAV1</strain>
    </source>
</reference>